<sequence>MIADSVPWREELLKLATALERRAELKRWTARTGFLVERDLMVGMFTIRRLVESAKTSSLLPRERVSFGMHPLTGRVPGIYDRWAYWEYYDMDSKRQTQLTVRELVSLFIHSFVLEFHPQSEHGPAMIWVVSERDRHKWLYSIPFARVAALFRRVGDEDVVHMEGPWDATIARLSQHDYVDAGLAQYDPYPFVENPAASRDKLVAAFPSLLGGRAQP</sequence>
<dbReference type="RefSeq" id="WP_134489567.1">
    <property type="nucleotide sequence ID" value="NZ_SOEZ01000038.1"/>
</dbReference>
<evidence type="ECO:0000313" key="1">
    <source>
        <dbReference type="EMBL" id="TFB51958.1"/>
    </source>
</evidence>
<accession>A0A4R8UFG1</accession>
<gene>
    <name evidence="1" type="ORF">E3O23_07170</name>
</gene>
<keyword evidence="2" id="KW-1185">Reference proteome</keyword>
<dbReference type="Proteomes" id="UP000297866">
    <property type="component" value="Unassembled WGS sequence"/>
</dbReference>
<name>A0A4R8UFG1_9MICO</name>
<proteinExistence type="predicted"/>
<dbReference type="AlphaFoldDB" id="A0A4R8UFG1"/>
<evidence type="ECO:0000313" key="2">
    <source>
        <dbReference type="Proteomes" id="UP000297866"/>
    </source>
</evidence>
<dbReference type="OrthoDB" id="582074at2"/>
<reference evidence="1 2" key="1">
    <citation type="submission" date="2019-03" db="EMBL/GenBank/DDBJ databases">
        <title>Genomics of glacier-inhabiting Cryobacterium strains.</title>
        <authorList>
            <person name="Liu Q."/>
            <person name="Xin Y.-H."/>
        </authorList>
    </citation>
    <scope>NUCLEOTIDE SEQUENCE [LARGE SCALE GENOMIC DNA]</scope>
    <source>
        <strain evidence="1 2">Sr47</strain>
    </source>
</reference>
<dbReference type="EMBL" id="SOEZ01000038">
    <property type="protein sequence ID" value="TFB51958.1"/>
    <property type="molecule type" value="Genomic_DNA"/>
</dbReference>
<protein>
    <submittedName>
        <fullName evidence="1">Uncharacterized protein</fullName>
    </submittedName>
</protein>
<comment type="caution">
    <text evidence="1">The sequence shown here is derived from an EMBL/GenBank/DDBJ whole genome shotgun (WGS) entry which is preliminary data.</text>
</comment>
<organism evidence="1 2">
    <name type="scientific">Cryobacterium tagatosivorans</name>
    <dbReference type="NCBI Taxonomy" id="1259199"/>
    <lineage>
        <taxon>Bacteria</taxon>
        <taxon>Bacillati</taxon>
        <taxon>Actinomycetota</taxon>
        <taxon>Actinomycetes</taxon>
        <taxon>Micrococcales</taxon>
        <taxon>Microbacteriaceae</taxon>
        <taxon>Cryobacterium</taxon>
    </lineage>
</organism>